<evidence type="ECO:0000256" key="1">
    <source>
        <dbReference type="ARBA" id="ARBA00022679"/>
    </source>
</evidence>
<dbReference type="PANTHER" id="PTHR23416">
    <property type="entry name" value="SIALIC ACID SYNTHASE-RELATED"/>
    <property type="match status" value="1"/>
</dbReference>
<organism evidence="2">
    <name type="scientific">marine sediment metagenome</name>
    <dbReference type="NCBI Taxonomy" id="412755"/>
    <lineage>
        <taxon>unclassified sequences</taxon>
        <taxon>metagenomes</taxon>
        <taxon>ecological metagenomes</taxon>
    </lineage>
</organism>
<dbReference type="InterPro" id="IPR018357">
    <property type="entry name" value="Hexapep_transf_CS"/>
</dbReference>
<dbReference type="InterPro" id="IPR001451">
    <property type="entry name" value="Hexapep"/>
</dbReference>
<dbReference type="GO" id="GO:0016740">
    <property type="term" value="F:transferase activity"/>
    <property type="evidence" value="ECO:0007669"/>
    <property type="project" value="UniProtKB-KW"/>
</dbReference>
<dbReference type="CDD" id="cd04647">
    <property type="entry name" value="LbH_MAT_like"/>
    <property type="match status" value="1"/>
</dbReference>
<dbReference type="InterPro" id="IPR011004">
    <property type="entry name" value="Trimer_LpxA-like_sf"/>
</dbReference>
<gene>
    <name evidence="2" type="ORF">LCGC14_0464600</name>
</gene>
<dbReference type="PROSITE" id="PS00101">
    <property type="entry name" value="HEXAPEP_TRANSFERASES"/>
    <property type="match status" value="1"/>
</dbReference>
<dbReference type="InterPro" id="IPR051159">
    <property type="entry name" value="Hexapeptide_acetyltransf"/>
</dbReference>
<accession>A0A0F9VMT3</accession>
<dbReference type="Pfam" id="PF00132">
    <property type="entry name" value="Hexapep"/>
    <property type="match status" value="1"/>
</dbReference>
<dbReference type="EMBL" id="LAZR01000483">
    <property type="protein sequence ID" value="KKN67113.1"/>
    <property type="molecule type" value="Genomic_DNA"/>
</dbReference>
<dbReference type="SUPFAM" id="SSF51161">
    <property type="entry name" value="Trimeric LpxA-like enzymes"/>
    <property type="match status" value="1"/>
</dbReference>
<keyword evidence="1" id="KW-0808">Transferase</keyword>
<sequence length="143" mass="15504">MNSLKKIATSYYLKYFFTNSYKRAEEIKRMKYLKSQGEECYIAGSVGFAEPDKISIGNRVWLTVGVKVIAHDASDVPFGGKVISSPVVIGNKVFVGTNAIILKGVTIGDNVIIGAGAVVAKDIPSNSIVIGNPIRIIKRKVRT</sequence>
<name>A0A0F9VMT3_9ZZZZ</name>
<dbReference type="AlphaFoldDB" id="A0A0F9VMT3"/>
<protein>
    <recommendedName>
        <fullName evidence="3">Acetyltransferase</fullName>
    </recommendedName>
</protein>
<comment type="caution">
    <text evidence="2">The sequence shown here is derived from an EMBL/GenBank/DDBJ whole genome shotgun (WGS) entry which is preliminary data.</text>
</comment>
<evidence type="ECO:0000313" key="2">
    <source>
        <dbReference type="EMBL" id="KKN67113.1"/>
    </source>
</evidence>
<proteinExistence type="predicted"/>
<evidence type="ECO:0008006" key="3">
    <source>
        <dbReference type="Google" id="ProtNLM"/>
    </source>
</evidence>
<dbReference type="Gene3D" id="2.160.10.10">
    <property type="entry name" value="Hexapeptide repeat proteins"/>
    <property type="match status" value="1"/>
</dbReference>
<reference evidence="2" key="1">
    <citation type="journal article" date="2015" name="Nature">
        <title>Complex archaea that bridge the gap between prokaryotes and eukaryotes.</title>
        <authorList>
            <person name="Spang A."/>
            <person name="Saw J.H."/>
            <person name="Jorgensen S.L."/>
            <person name="Zaremba-Niedzwiedzka K."/>
            <person name="Martijn J."/>
            <person name="Lind A.E."/>
            <person name="van Eijk R."/>
            <person name="Schleper C."/>
            <person name="Guy L."/>
            <person name="Ettema T.J."/>
        </authorList>
    </citation>
    <scope>NUCLEOTIDE SEQUENCE</scope>
</reference>